<dbReference type="EMBL" id="JYDO01000116">
    <property type="protein sequence ID" value="KRZ70353.1"/>
    <property type="molecule type" value="Genomic_DNA"/>
</dbReference>
<proteinExistence type="predicted"/>
<protein>
    <submittedName>
        <fullName evidence="1">Uncharacterized protein</fullName>
    </submittedName>
</protein>
<organism evidence="1 2">
    <name type="scientific">Trichinella papuae</name>
    <dbReference type="NCBI Taxonomy" id="268474"/>
    <lineage>
        <taxon>Eukaryota</taxon>
        <taxon>Metazoa</taxon>
        <taxon>Ecdysozoa</taxon>
        <taxon>Nematoda</taxon>
        <taxon>Enoplea</taxon>
        <taxon>Dorylaimia</taxon>
        <taxon>Trichinellida</taxon>
        <taxon>Trichinellidae</taxon>
        <taxon>Trichinella</taxon>
    </lineage>
</organism>
<evidence type="ECO:0000313" key="1">
    <source>
        <dbReference type="EMBL" id="KRZ70353.1"/>
    </source>
</evidence>
<dbReference type="OrthoDB" id="10280049at2759"/>
<dbReference type="AlphaFoldDB" id="A0A0V1MEP4"/>
<accession>A0A0V1MEP4</accession>
<keyword evidence="2" id="KW-1185">Reference proteome</keyword>
<sequence length="97" mass="11383">MIPSHANAFHLPVRLDHSWKYCINVKRFFVAYCIVRFDDKRTARSIRCYNTIFIDLKEATQVIETTDHLLKCSDDLNLLYLLQQRDTNGFSIFVSAP</sequence>
<name>A0A0V1MEP4_9BILA</name>
<reference evidence="1 2" key="1">
    <citation type="submission" date="2015-01" db="EMBL/GenBank/DDBJ databases">
        <title>Evolution of Trichinella species and genotypes.</title>
        <authorList>
            <person name="Korhonen P.K."/>
            <person name="Edoardo P."/>
            <person name="Giuseppe L.R."/>
            <person name="Gasser R.B."/>
        </authorList>
    </citation>
    <scope>NUCLEOTIDE SEQUENCE [LARGE SCALE GENOMIC DNA]</scope>
    <source>
        <strain evidence="1">ISS1980</strain>
    </source>
</reference>
<evidence type="ECO:0000313" key="2">
    <source>
        <dbReference type="Proteomes" id="UP000054843"/>
    </source>
</evidence>
<comment type="caution">
    <text evidence="1">The sequence shown here is derived from an EMBL/GenBank/DDBJ whole genome shotgun (WGS) entry which is preliminary data.</text>
</comment>
<gene>
    <name evidence="1" type="ORF">T10_11427</name>
</gene>
<dbReference type="Proteomes" id="UP000054843">
    <property type="component" value="Unassembled WGS sequence"/>
</dbReference>